<feature type="non-terminal residue" evidence="1">
    <location>
        <position position="1"/>
    </location>
</feature>
<dbReference type="NCBIfam" id="TIGR03696">
    <property type="entry name" value="Rhs_assc_core"/>
    <property type="match status" value="1"/>
</dbReference>
<accession>A0ABY2ASG8</accession>
<proteinExistence type="predicted"/>
<comment type="caution">
    <text evidence="1">The sequence shown here is derived from an EMBL/GenBank/DDBJ whole genome shotgun (WGS) entry which is preliminary data.</text>
</comment>
<evidence type="ECO:0000313" key="2">
    <source>
        <dbReference type="Proteomes" id="UP000295270"/>
    </source>
</evidence>
<dbReference type="InterPro" id="IPR022385">
    <property type="entry name" value="Rhs_assc_core"/>
</dbReference>
<sequence>YSKNAQNVLEIIEENNYYPFGLKHKGYNEYVATGNKYKYQGQERQDELLLAWDSFKYRNYDYAIGRFINIDPLTEKYMDWSPYVFSGNRVVDCRELEGLEPIVARKGTQNLILVNQGFAGEAPKGASQAQNAGKTDSELGIDYSGLGKFTSLDNEKTGTQVGVFASSQGDGTKKDIATTIKNFRSQNKNGRVIAVGHSLGADNLIEMANENPSLKIDYMLTIDTADDYDDDNIPSNVKNIVNYYVKNGGVFGAAIGGEDVEINDPAKTNGINVPVISTHRQIDNDYIQNFLNRVITYLNQQSNEKKE</sequence>
<dbReference type="SUPFAM" id="SSF53474">
    <property type="entry name" value="alpha/beta-Hydrolases"/>
    <property type="match status" value="1"/>
</dbReference>
<evidence type="ECO:0000313" key="1">
    <source>
        <dbReference type="EMBL" id="TCN49906.1"/>
    </source>
</evidence>
<dbReference type="InterPro" id="IPR029058">
    <property type="entry name" value="AB_hydrolase_fold"/>
</dbReference>
<organism evidence="1 2">
    <name type="scientific">Flavobacterium circumlabens</name>
    <dbReference type="NCBI Taxonomy" id="2133765"/>
    <lineage>
        <taxon>Bacteria</taxon>
        <taxon>Pseudomonadati</taxon>
        <taxon>Bacteroidota</taxon>
        <taxon>Flavobacteriia</taxon>
        <taxon>Flavobacteriales</taxon>
        <taxon>Flavobacteriaceae</taxon>
        <taxon>Flavobacterium</taxon>
    </lineage>
</organism>
<name>A0ABY2ASG8_9FLAO</name>
<dbReference type="RefSeq" id="WP_317616751.1">
    <property type="nucleotide sequence ID" value="NZ_SLWA01000019.1"/>
</dbReference>
<dbReference type="Proteomes" id="UP000295270">
    <property type="component" value="Unassembled WGS sequence"/>
</dbReference>
<keyword evidence="2" id="KW-1185">Reference proteome</keyword>
<reference evidence="1 2" key="1">
    <citation type="journal article" date="2015" name="Stand. Genomic Sci.">
        <title>Genomic Encyclopedia of Bacterial and Archaeal Type Strains, Phase III: the genomes of soil and plant-associated and newly described type strains.</title>
        <authorList>
            <person name="Whitman W.B."/>
            <person name="Woyke T."/>
            <person name="Klenk H.P."/>
            <person name="Zhou Y."/>
            <person name="Lilburn T.G."/>
            <person name="Beck B.J."/>
            <person name="De Vos P."/>
            <person name="Vandamme P."/>
            <person name="Eisen J.A."/>
            <person name="Garrity G."/>
            <person name="Hugenholtz P."/>
            <person name="Kyrpides N.C."/>
        </authorList>
    </citation>
    <scope>NUCLEOTIDE SEQUENCE [LARGE SCALE GENOMIC DNA]</scope>
    <source>
        <strain evidence="1 2">P5626</strain>
    </source>
</reference>
<dbReference type="EMBL" id="SLWA01000019">
    <property type="protein sequence ID" value="TCN49906.1"/>
    <property type="molecule type" value="Genomic_DNA"/>
</dbReference>
<dbReference type="Gene3D" id="2.180.10.10">
    <property type="entry name" value="RHS repeat-associated core"/>
    <property type="match status" value="1"/>
</dbReference>
<protein>
    <submittedName>
        <fullName evidence="1">RHS repeat-associated protein</fullName>
    </submittedName>
</protein>
<gene>
    <name evidence="1" type="ORF">EV142_1191</name>
</gene>